<evidence type="ECO:0000313" key="3">
    <source>
        <dbReference type="EMBL" id="PIZ43241.1"/>
    </source>
</evidence>
<dbReference type="SUPFAM" id="SSF53271">
    <property type="entry name" value="PRTase-like"/>
    <property type="match status" value="1"/>
</dbReference>
<feature type="domain" description="Phosphoribosyltransferase" evidence="2">
    <location>
        <begin position="141"/>
        <end position="225"/>
    </location>
</feature>
<sequence length="230" mass="26003">MDNLLRTIYKNIIAFLFPIKCLKCGRVGKWFCEDCAETLRPVAELHCLICQRPALGGFTHVQCRTRNNPERIICYFDFHEKVVSRAIHLLKYKGYVSLVSEITNLITSSLEENGVSFGEEAVIVPVPLHPVKKLLRGFNQSELLANELARSLGLEARSDLVERVRDTPSQTELKKEARKENVAGAFSATDENFIKGRDFIVFDDVYTTGATILEVCRVLKKAGARYVYAM</sequence>
<gene>
    <name evidence="3" type="ORF">COY33_01890</name>
</gene>
<dbReference type="EMBL" id="PFNK01000051">
    <property type="protein sequence ID" value="PIZ43241.1"/>
    <property type="molecule type" value="Genomic_DNA"/>
</dbReference>
<dbReference type="InterPro" id="IPR051910">
    <property type="entry name" value="ComF/GntX_DNA_util-trans"/>
</dbReference>
<name>A0A2M7TCZ2_UNCKA</name>
<comment type="caution">
    <text evidence="3">The sequence shown here is derived from an EMBL/GenBank/DDBJ whole genome shotgun (WGS) entry which is preliminary data.</text>
</comment>
<dbReference type="CDD" id="cd06223">
    <property type="entry name" value="PRTases_typeI"/>
    <property type="match status" value="1"/>
</dbReference>
<comment type="similarity">
    <text evidence="1">Belongs to the ComF/GntX family.</text>
</comment>
<dbReference type="PANTHER" id="PTHR47505:SF1">
    <property type="entry name" value="DNA UTILIZATION PROTEIN YHGH"/>
    <property type="match status" value="1"/>
</dbReference>
<dbReference type="PANTHER" id="PTHR47505">
    <property type="entry name" value="DNA UTILIZATION PROTEIN YHGH"/>
    <property type="match status" value="1"/>
</dbReference>
<accession>A0A2M7TCZ2</accession>
<dbReference type="AlphaFoldDB" id="A0A2M7TCZ2"/>
<feature type="non-terminal residue" evidence="3">
    <location>
        <position position="230"/>
    </location>
</feature>
<dbReference type="Proteomes" id="UP000229915">
    <property type="component" value="Unassembled WGS sequence"/>
</dbReference>
<organism evidence="3 4">
    <name type="scientific">candidate division WWE3 bacterium CG_4_10_14_0_2_um_filter_42_7</name>
    <dbReference type="NCBI Taxonomy" id="1975073"/>
    <lineage>
        <taxon>Bacteria</taxon>
        <taxon>Katanobacteria</taxon>
    </lineage>
</organism>
<dbReference type="InterPro" id="IPR029057">
    <property type="entry name" value="PRTase-like"/>
</dbReference>
<dbReference type="Pfam" id="PF00156">
    <property type="entry name" value="Pribosyltran"/>
    <property type="match status" value="1"/>
</dbReference>
<evidence type="ECO:0000313" key="4">
    <source>
        <dbReference type="Proteomes" id="UP000229915"/>
    </source>
</evidence>
<dbReference type="Gene3D" id="3.40.50.2020">
    <property type="match status" value="1"/>
</dbReference>
<dbReference type="InterPro" id="IPR000836">
    <property type="entry name" value="PRTase_dom"/>
</dbReference>
<proteinExistence type="inferred from homology"/>
<evidence type="ECO:0000256" key="1">
    <source>
        <dbReference type="ARBA" id="ARBA00008007"/>
    </source>
</evidence>
<evidence type="ECO:0000259" key="2">
    <source>
        <dbReference type="Pfam" id="PF00156"/>
    </source>
</evidence>
<protein>
    <recommendedName>
        <fullName evidence="2">Phosphoribosyltransferase domain-containing protein</fullName>
    </recommendedName>
</protein>
<reference evidence="4" key="1">
    <citation type="submission" date="2017-09" db="EMBL/GenBank/DDBJ databases">
        <title>Depth-based differentiation of microbial function through sediment-hosted aquifers and enrichment of novel symbionts in the deep terrestrial subsurface.</title>
        <authorList>
            <person name="Probst A.J."/>
            <person name="Ladd B."/>
            <person name="Jarett J.K."/>
            <person name="Geller-Mcgrath D.E."/>
            <person name="Sieber C.M.K."/>
            <person name="Emerson J.B."/>
            <person name="Anantharaman K."/>
            <person name="Thomas B.C."/>
            <person name="Malmstrom R."/>
            <person name="Stieglmeier M."/>
            <person name="Klingl A."/>
            <person name="Woyke T."/>
            <person name="Ryan C.M."/>
            <person name="Banfield J.F."/>
        </authorList>
    </citation>
    <scope>NUCLEOTIDE SEQUENCE [LARGE SCALE GENOMIC DNA]</scope>
</reference>